<keyword evidence="3" id="KW-1133">Transmembrane helix</keyword>
<dbReference type="PANTHER" id="PTHR45672:SF3">
    <property type="entry name" value="THIOREDOXIN DOMAIN-CONTAINING PROTEIN 5"/>
    <property type="match status" value="1"/>
</dbReference>
<keyword evidence="3" id="KW-0472">Membrane</keyword>
<proteinExistence type="inferred from homology"/>
<sequence>MLFLRLYQLLISVALLGSVSASVVSNELDAASDKRAEAAEENYDDVELPPSLTQDDFDPKLTEGLHMVEFYSPYCVHCTQLMPIWKKVYKTYGEEAKKLGIDIHQVNCVEQGDICDRESVKYYPNIRIYGPNPGRPGGKVLSSFPSNIKKTEENLKSFIKESAYQFGELDKLNLPSQSNLIDTGSLAEILAGKSQTNKPILLSFWPSSDDKFTDIDADQNVFDNCEVCREFRTMWNIISNQLVDDIETGHVNCESSGIICQELGYKELLQNGRNRNRNPRVAVVLPRSTGNFIKYSGPVNIGEVVTWTKRFLQNYKVEDINPYELSQKMNLVNRLINEPKTELPGESDNKVSFIYYYGNNVGDESLATNPTTAEDFEVLPYLLDPVMKLPDIYLYKSNDTGFLKLIERQTKNMLRYIHYNVSEPVKEFDRELFVSNTVTSLPTIIGFKDNCLIPYVFQNFDPKDIRNPKLVEAFIRRNSLPFISELTPGSFKKIFNLKNNNIDKVVVAFFDSGDPGFNHGALNNLMLAAHDYHYYWSEHVFKQLAKRRQAKADKVAKLRAKGADSVSITSAMANEIDYDNAGQVVFTYLDLNKFKDLISEKGWNIHGKEHFDRGDAIIIERTGKFYYEHDSYGNPLRCEPWAIRNTLMSFHDKNYVVRPLKKNLINSPYGNYLRPMDYIHRHGIRGYLLVIIVVVGCIGVSRKYNITGRRSALTKLNAVKQYFYQGYSKLSGGSGHYASGANKSLGILGNIPGQGSGKTD</sequence>
<evidence type="ECO:0000256" key="4">
    <source>
        <dbReference type="SAM" id="SignalP"/>
    </source>
</evidence>
<dbReference type="CDD" id="cd02961">
    <property type="entry name" value="PDI_a_family"/>
    <property type="match status" value="1"/>
</dbReference>
<dbReference type="EMBL" id="BTFZ01000001">
    <property type="protein sequence ID" value="GMM33053.1"/>
    <property type="molecule type" value="Genomic_DNA"/>
</dbReference>
<protein>
    <submittedName>
        <fullName evidence="6">Protein disulfide isomerase</fullName>
    </submittedName>
</protein>
<accession>A0AAV5QE73</accession>
<dbReference type="Gene3D" id="3.40.30.10">
    <property type="entry name" value="Glutaredoxin"/>
    <property type="match status" value="1"/>
</dbReference>
<comment type="caution">
    <text evidence="6">The sequence shown here is derived from an EMBL/GenBank/DDBJ whole genome shotgun (WGS) entry which is preliminary data.</text>
</comment>
<keyword evidence="2 4" id="KW-0732">Signal</keyword>
<reference evidence="6 7" key="1">
    <citation type="journal article" date="2023" name="Elife">
        <title>Identification of key yeast species and microbe-microbe interactions impacting larval growth of Drosophila in the wild.</title>
        <authorList>
            <person name="Mure A."/>
            <person name="Sugiura Y."/>
            <person name="Maeda R."/>
            <person name="Honda K."/>
            <person name="Sakurai N."/>
            <person name="Takahashi Y."/>
            <person name="Watada M."/>
            <person name="Katoh T."/>
            <person name="Gotoh A."/>
            <person name="Gotoh Y."/>
            <person name="Taniguchi I."/>
            <person name="Nakamura K."/>
            <person name="Hayashi T."/>
            <person name="Katayama T."/>
            <person name="Uemura T."/>
            <person name="Hattori Y."/>
        </authorList>
    </citation>
    <scope>NUCLEOTIDE SEQUENCE [LARGE SCALE GENOMIC DNA]</scope>
    <source>
        <strain evidence="6 7">SC-9</strain>
    </source>
</reference>
<evidence type="ECO:0000259" key="5">
    <source>
        <dbReference type="PROSITE" id="PS51352"/>
    </source>
</evidence>
<dbReference type="GO" id="GO:0006457">
    <property type="term" value="P:protein folding"/>
    <property type="evidence" value="ECO:0007669"/>
    <property type="project" value="TreeGrafter"/>
</dbReference>
<dbReference type="GO" id="GO:0005783">
    <property type="term" value="C:endoplasmic reticulum"/>
    <property type="evidence" value="ECO:0007669"/>
    <property type="project" value="TreeGrafter"/>
</dbReference>
<keyword evidence="6" id="KW-0413">Isomerase</keyword>
<organism evidence="6 7">
    <name type="scientific">Saccharomycopsis crataegensis</name>
    <dbReference type="NCBI Taxonomy" id="43959"/>
    <lineage>
        <taxon>Eukaryota</taxon>
        <taxon>Fungi</taxon>
        <taxon>Dikarya</taxon>
        <taxon>Ascomycota</taxon>
        <taxon>Saccharomycotina</taxon>
        <taxon>Saccharomycetes</taxon>
        <taxon>Saccharomycopsidaceae</taxon>
        <taxon>Saccharomycopsis</taxon>
    </lineage>
</organism>
<dbReference type="AlphaFoldDB" id="A0AAV5QE73"/>
<dbReference type="RefSeq" id="XP_064850053.1">
    <property type="nucleotide sequence ID" value="XM_064993981.1"/>
</dbReference>
<feature type="transmembrane region" description="Helical" evidence="3">
    <location>
        <begin position="684"/>
        <end position="701"/>
    </location>
</feature>
<keyword evidence="7" id="KW-1185">Reference proteome</keyword>
<dbReference type="GeneID" id="90071032"/>
<evidence type="ECO:0000256" key="2">
    <source>
        <dbReference type="ARBA" id="ARBA00022729"/>
    </source>
</evidence>
<gene>
    <name evidence="6" type="ORF">DASC09_003780</name>
</gene>
<dbReference type="GO" id="GO:0003756">
    <property type="term" value="F:protein disulfide isomerase activity"/>
    <property type="evidence" value="ECO:0007669"/>
    <property type="project" value="TreeGrafter"/>
</dbReference>
<dbReference type="PROSITE" id="PS51352">
    <property type="entry name" value="THIOREDOXIN_2"/>
    <property type="match status" value="1"/>
</dbReference>
<keyword evidence="3" id="KW-0812">Transmembrane</keyword>
<dbReference type="InterPro" id="IPR051063">
    <property type="entry name" value="PDI"/>
</dbReference>
<feature type="chain" id="PRO_5043977774" evidence="4">
    <location>
        <begin position="22"/>
        <end position="760"/>
    </location>
</feature>
<dbReference type="Pfam" id="PF00085">
    <property type="entry name" value="Thioredoxin"/>
    <property type="match status" value="1"/>
</dbReference>
<name>A0AAV5QE73_9ASCO</name>
<dbReference type="Proteomes" id="UP001360560">
    <property type="component" value="Unassembled WGS sequence"/>
</dbReference>
<evidence type="ECO:0000256" key="3">
    <source>
        <dbReference type="SAM" id="Phobius"/>
    </source>
</evidence>
<comment type="similarity">
    <text evidence="1">Belongs to the protein disulfide isomerase family.</text>
</comment>
<evidence type="ECO:0000313" key="6">
    <source>
        <dbReference type="EMBL" id="GMM33053.1"/>
    </source>
</evidence>
<evidence type="ECO:0000313" key="7">
    <source>
        <dbReference type="Proteomes" id="UP001360560"/>
    </source>
</evidence>
<dbReference type="PROSITE" id="PS00194">
    <property type="entry name" value="THIOREDOXIN_1"/>
    <property type="match status" value="1"/>
</dbReference>
<dbReference type="InterPro" id="IPR013766">
    <property type="entry name" value="Thioredoxin_domain"/>
</dbReference>
<dbReference type="SUPFAM" id="SSF52833">
    <property type="entry name" value="Thioredoxin-like"/>
    <property type="match status" value="1"/>
</dbReference>
<feature type="domain" description="Thioredoxin" evidence="5">
    <location>
        <begin position="25"/>
        <end position="164"/>
    </location>
</feature>
<dbReference type="PANTHER" id="PTHR45672">
    <property type="entry name" value="PROTEIN DISULFIDE-ISOMERASE C17H9.14C-RELATED"/>
    <property type="match status" value="1"/>
</dbReference>
<dbReference type="InterPro" id="IPR017937">
    <property type="entry name" value="Thioredoxin_CS"/>
</dbReference>
<evidence type="ECO:0000256" key="1">
    <source>
        <dbReference type="ARBA" id="ARBA00006347"/>
    </source>
</evidence>
<dbReference type="InterPro" id="IPR036249">
    <property type="entry name" value="Thioredoxin-like_sf"/>
</dbReference>
<feature type="signal peptide" evidence="4">
    <location>
        <begin position="1"/>
        <end position="21"/>
    </location>
</feature>